<organism evidence="2">
    <name type="scientific">Arundo donax</name>
    <name type="common">Giant reed</name>
    <name type="synonym">Donax arundinaceus</name>
    <dbReference type="NCBI Taxonomy" id="35708"/>
    <lineage>
        <taxon>Eukaryota</taxon>
        <taxon>Viridiplantae</taxon>
        <taxon>Streptophyta</taxon>
        <taxon>Embryophyta</taxon>
        <taxon>Tracheophyta</taxon>
        <taxon>Spermatophyta</taxon>
        <taxon>Magnoliopsida</taxon>
        <taxon>Liliopsida</taxon>
        <taxon>Poales</taxon>
        <taxon>Poaceae</taxon>
        <taxon>PACMAD clade</taxon>
        <taxon>Arundinoideae</taxon>
        <taxon>Arundineae</taxon>
        <taxon>Arundo</taxon>
    </lineage>
</organism>
<evidence type="ECO:0000256" key="1">
    <source>
        <dbReference type="SAM" id="MobiDB-lite"/>
    </source>
</evidence>
<evidence type="ECO:0000313" key="2">
    <source>
        <dbReference type="EMBL" id="JAD42393.1"/>
    </source>
</evidence>
<proteinExistence type="predicted"/>
<protein>
    <submittedName>
        <fullName evidence="2">Uncharacterized protein</fullName>
    </submittedName>
</protein>
<name>A0A0A8ZXC7_ARUDO</name>
<reference evidence="2" key="1">
    <citation type="submission" date="2014-09" db="EMBL/GenBank/DDBJ databases">
        <authorList>
            <person name="Magalhaes I.L.F."/>
            <person name="Oliveira U."/>
            <person name="Santos F.R."/>
            <person name="Vidigal T.H.D.A."/>
            <person name="Brescovit A.D."/>
            <person name="Santos A.J."/>
        </authorList>
    </citation>
    <scope>NUCLEOTIDE SEQUENCE</scope>
    <source>
        <tissue evidence="2">Shoot tissue taken approximately 20 cm above the soil surface</tissue>
    </source>
</reference>
<feature type="compositionally biased region" description="Basic and acidic residues" evidence="1">
    <location>
        <begin position="17"/>
        <end position="27"/>
    </location>
</feature>
<feature type="region of interest" description="Disordered" evidence="1">
    <location>
        <begin position="1"/>
        <end position="27"/>
    </location>
</feature>
<sequence>MLPQPLSSLGEGDEVDERTHIDFIRAS</sequence>
<reference evidence="2" key="2">
    <citation type="journal article" date="2015" name="Data Brief">
        <title>Shoot transcriptome of the giant reed, Arundo donax.</title>
        <authorList>
            <person name="Barrero R.A."/>
            <person name="Guerrero F.D."/>
            <person name="Moolhuijzen P."/>
            <person name="Goolsby J.A."/>
            <person name="Tidwell J."/>
            <person name="Bellgard S.E."/>
            <person name="Bellgard M.I."/>
        </authorList>
    </citation>
    <scope>NUCLEOTIDE SEQUENCE</scope>
    <source>
        <tissue evidence="2">Shoot tissue taken approximately 20 cm above the soil surface</tissue>
    </source>
</reference>
<dbReference type="EMBL" id="GBRH01255502">
    <property type="protein sequence ID" value="JAD42393.1"/>
    <property type="molecule type" value="Transcribed_RNA"/>
</dbReference>
<accession>A0A0A8ZXC7</accession>
<dbReference type="AlphaFoldDB" id="A0A0A8ZXC7"/>